<evidence type="ECO:0000256" key="5">
    <source>
        <dbReference type="SAM" id="MobiDB-lite"/>
    </source>
</evidence>
<evidence type="ECO:0000256" key="2">
    <source>
        <dbReference type="ARBA" id="ARBA00022692"/>
    </source>
</evidence>
<evidence type="ECO:0000313" key="7">
    <source>
        <dbReference type="EMBL" id="GEP53598.1"/>
    </source>
</evidence>
<keyword evidence="2" id="KW-0812">Transmembrane</keyword>
<dbReference type="PANTHER" id="PTHR36985:SF1">
    <property type="entry name" value="TRANSLOCATION AND ASSEMBLY MODULE SUBUNIT TAMB"/>
    <property type="match status" value="1"/>
</dbReference>
<keyword evidence="4" id="KW-0472">Membrane</keyword>
<evidence type="ECO:0000256" key="4">
    <source>
        <dbReference type="ARBA" id="ARBA00023136"/>
    </source>
</evidence>
<dbReference type="GO" id="GO:0009306">
    <property type="term" value="P:protein secretion"/>
    <property type="evidence" value="ECO:0007669"/>
    <property type="project" value="InterPro"/>
</dbReference>
<gene>
    <name evidence="7" type="ORF">RSO01_07640</name>
</gene>
<comment type="subcellular location">
    <subcellularLocation>
        <location evidence="1">Membrane</location>
        <topology evidence="1">Single-pass membrane protein</topology>
    </subcellularLocation>
</comment>
<dbReference type="GO" id="GO:0097347">
    <property type="term" value="C:TAM protein secretion complex"/>
    <property type="evidence" value="ECO:0007669"/>
    <property type="project" value="TreeGrafter"/>
</dbReference>
<sequence>MRARRILAIAAAGLVGLLVILFGALQTAPGQSAVVGLISRVASGPDGGLEISGLSGFFPTDLRIATISYRDRDGPWLTVENVHLRWSFMSLARGRLSIETLSADRVAVLRPPLPAKEESKDKSSGSVRLPVGIDLNELEIGDLHLAAAVAGVDSRWKLSGHAVLPADLAQGRVILKGTRIDGPDGHLSADIGFDVEKRTVDGEVSVSEKRGGLVAALLERPDVEDLSIRLIARGDAQAGNAELVVAAGEAARANGKAIWKPDGAATSVLVQLDTAGPGLPQGRIADAVREPISLSAQAVIGDKIVTLDALKLTAGPLGLEASARFDRTADRLEGTVTLRAAEPGPLGPFVSGATWRGLHIEVKPALTGLSSRPQGTIMVTGGADDVSLSAIEKRLPPLGAVTLAADIGLAEDGKITARSLDLGTALAAVKGGGSYLPESQVGDAKITLTLPSLAPLSELAGTPLAGSSIVDLTVNTDRDGIKLGWRGTVSNVTADGLPTGLVTAPVELSGVATWRFDEAWTVSDARVASGGAALVVTGRGRAATGELDLALDLPALDFLKAGVGGAAKVTSNIRLGKERTDLRLAAELSDLTRGQIASRKLTLSATGWLDATGAASGEVKANGDLAAQPLSLDGRFSLDAAGGVVVPTFQGRWASVVLDVSDFAVTKGRTSGHARLQVARLADAADLAGTPLGGSLEAEVAGDDGRVTARVQGSDLRVNTLAIGILDLRSTVDEPMAAAKVDATLTASRIAGAADINKLNATAKGDRQAITISLQAAGAQTVANATAKVELSGDDLIVGLSRFDGRYGAIPVALAGPTRVHIAGPRIAIEPTNLRVGGGRLSVRGTLAPSGSDLQLEIAALPLSLIDAFAPGTNLDGTLQTKLRVQGSMDAPVVDGTYNVTGLRLRQPEAALVPPLSVQGSGSLMGRQASIDARVSANATNLTLKGKATLPRGAAPLSGSATIGGTMELAPFAPLLGNDIRNVTGRLRPDVTVEISGSRVTGNGSIDFSNGAVAMPESGLRLSGGEGRLVLQGDTLQIQRLNFQTVRGGGVSATGTLRIDAQQGLVPDLTVTSRNALLVSRPDLVASVSTNIKITGSTLGGLSIAGPVTIDRAEIAVGAEQSASFPTLEVREINKPGGEATATNVVRPPPAKPAPRAAPPPGAAPVRLALSIRAPQAVFVRGRGLDAEMSGQLEVAGTPAAPTVTGGLTMRRGEFTLLGRRLTFSRGVVTLDNLDRIDPRLDFVASTTVQSTTINVEIGGTARAPLIAVTSVPSLPPDEAMALLLFGKPASGLSAFELAQAAQGLAELTGQASGSGMLSRLRTGLGLDRLSVGSGTNANSPVSLEAGRYVAPGVYVGARQGATGNSSRGVVQVDVLEHVKIEGDVGADSNGRVGVKMEWDY</sequence>
<dbReference type="PANTHER" id="PTHR36985">
    <property type="entry name" value="TRANSLOCATION AND ASSEMBLY MODULE SUBUNIT TAMB"/>
    <property type="match status" value="1"/>
</dbReference>
<evidence type="ECO:0000256" key="3">
    <source>
        <dbReference type="ARBA" id="ARBA00022989"/>
    </source>
</evidence>
<comment type="caution">
    <text evidence="7">The sequence shown here is derived from an EMBL/GenBank/DDBJ whole genome shotgun (WGS) entry which is preliminary data.</text>
</comment>
<name>A0A512N3M1_9HYPH</name>
<accession>A0A512N3M1</accession>
<protein>
    <submittedName>
        <fullName evidence="7">DUF490 domain-containing protein</fullName>
    </submittedName>
</protein>
<proteinExistence type="predicted"/>
<dbReference type="GO" id="GO:0005886">
    <property type="term" value="C:plasma membrane"/>
    <property type="evidence" value="ECO:0007669"/>
    <property type="project" value="InterPro"/>
</dbReference>
<evidence type="ECO:0000259" key="6">
    <source>
        <dbReference type="Pfam" id="PF04357"/>
    </source>
</evidence>
<dbReference type="OrthoDB" id="7784409at2"/>
<feature type="domain" description="Translocation and assembly module TamB C-terminal" evidence="6">
    <location>
        <begin position="1046"/>
        <end position="1401"/>
    </location>
</feature>
<keyword evidence="3" id="KW-1133">Transmembrane helix</keyword>
<organism evidence="7 8">
    <name type="scientific">Reyranella soli</name>
    <dbReference type="NCBI Taxonomy" id="1230389"/>
    <lineage>
        <taxon>Bacteria</taxon>
        <taxon>Pseudomonadati</taxon>
        <taxon>Pseudomonadota</taxon>
        <taxon>Alphaproteobacteria</taxon>
        <taxon>Hyphomicrobiales</taxon>
        <taxon>Reyranellaceae</taxon>
        <taxon>Reyranella</taxon>
    </lineage>
</organism>
<feature type="compositionally biased region" description="Pro residues" evidence="5">
    <location>
        <begin position="1147"/>
        <end position="1163"/>
    </location>
</feature>
<evidence type="ECO:0000313" key="8">
    <source>
        <dbReference type="Proteomes" id="UP000321058"/>
    </source>
</evidence>
<dbReference type="Pfam" id="PF04357">
    <property type="entry name" value="TamB"/>
    <property type="match status" value="1"/>
</dbReference>
<keyword evidence="8" id="KW-1185">Reference proteome</keyword>
<evidence type="ECO:0000256" key="1">
    <source>
        <dbReference type="ARBA" id="ARBA00004167"/>
    </source>
</evidence>
<dbReference type="Proteomes" id="UP000321058">
    <property type="component" value="Unassembled WGS sequence"/>
</dbReference>
<dbReference type="RefSeq" id="WP_147146382.1">
    <property type="nucleotide sequence ID" value="NZ_BKAJ01000012.1"/>
</dbReference>
<feature type="region of interest" description="Disordered" evidence="5">
    <location>
        <begin position="1138"/>
        <end position="1163"/>
    </location>
</feature>
<reference evidence="7 8" key="1">
    <citation type="submission" date="2019-07" db="EMBL/GenBank/DDBJ databases">
        <title>Whole genome shotgun sequence of Reyranella soli NBRC 108950.</title>
        <authorList>
            <person name="Hosoyama A."/>
            <person name="Uohara A."/>
            <person name="Ohji S."/>
            <person name="Ichikawa N."/>
        </authorList>
    </citation>
    <scope>NUCLEOTIDE SEQUENCE [LARGE SCALE GENOMIC DNA]</scope>
    <source>
        <strain evidence="7 8">NBRC 108950</strain>
    </source>
</reference>
<dbReference type="EMBL" id="BKAJ01000012">
    <property type="protein sequence ID" value="GEP53598.1"/>
    <property type="molecule type" value="Genomic_DNA"/>
</dbReference>
<dbReference type="InterPro" id="IPR007452">
    <property type="entry name" value="TamB_C"/>
</dbReference>